<keyword evidence="6 8" id="KW-1133">Transmembrane helix</keyword>
<evidence type="ECO:0000313" key="10">
    <source>
        <dbReference type="EMBL" id="BAF88678.1"/>
    </source>
</evidence>
<keyword evidence="3 8" id="KW-0813">Transport</keyword>
<name>A8I8M3_AZOC5</name>
<dbReference type="SUPFAM" id="SSF161098">
    <property type="entry name" value="MetI-like"/>
    <property type="match status" value="1"/>
</dbReference>
<evidence type="ECO:0000256" key="1">
    <source>
        <dbReference type="ARBA" id="ARBA00004429"/>
    </source>
</evidence>
<feature type="transmembrane region" description="Helical" evidence="8">
    <location>
        <begin position="94"/>
        <end position="116"/>
    </location>
</feature>
<protein>
    <submittedName>
        <fullName evidence="10">Amino acid ABC transporter permease protein</fullName>
    </submittedName>
</protein>
<dbReference type="KEGG" id="azc:AZC_2680"/>
<dbReference type="Pfam" id="PF00528">
    <property type="entry name" value="BPD_transp_1"/>
    <property type="match status" value="1"/>
</dbReference>
<reference evidence="10 11" key="3">
    <citation type="journal article" date="2008" name="BMC Genomics">
        <title>The genome of the versatile nitrogen fixer Azorhizobium caulinodans ORS571.</title>
        <authorList>
            <person name="Lee KB."/>
            <person name="Backer P.D."/>
            <person name="Aono T."/>
            <person name="Liu CT."/>
            <person name="Suzuki S."/>
            <person name="Suzuki T."/>
            <person name="Kaneko T."/>
            <person name="Yamada M."/>
            <person name="Tabata S."/>
            <person name="Kupfer D.M."/>
            <person name="Najar F.Z."/>
            <person name="Wiley G.B."/>
            <person name="Roe B."/>
            <person name="Binnewies T.T."/>
            <person name="Ussery D.W."/>
            <person name="D'Haeze W."/>
            <person name="Herder J.D."/>
            <person name="Gevers D."/>
            <person name="Vereecke D."/>
            <person name="Holsters M."/>
            <person name="Oyaizu H."/>
        </authorList>
    </citation>
    <scope>NUCLEOTIDE SEQUENCE [LARGE SCALE GENOMIC DNA]</scope>
    <source>
        <strain evidence="11">ATCC 43989 / DSM 5975 / JCM 20966 / LMG 6465 / NBRC 14845 / NCIMB 13405 / ORS 571</strain>
    </source>
</reference>
<feature type="transmembrane region" description="Helical" evidence="8">
    <location>
        <begin position="192"/>
        <end position="212"/>
    </location>
</feature>
<dbReference type="eggNOG" id="COG0765">
    <property type="taxonomic scope" value="Bacteria"/>
</dbReference>
<feature type="transmembrane region" description="Helical" evidence="8">
    <location>
        <begin position="20"/>
        <end position="49"/>
    </location>
</feature>
<dbReference type="InterPro" id="IPR010065">
    <property type="entry name" value="AA_ABC_transptr_permease_3TM"/>
</dbReference>
<dbReference type="GO" id="GO:0006865">
    <property type="term" value="P:amino acid transport"/>
    <property type="evidence" value="ECO:0007669"/>
    <property type="project" value="TreeGrafter"/>
</dbReference>
<dbReference type="PROSITE" id="PS50928">
    <property type="entry name" value="ABC_TM1"/>
    <property type="match status" value="1"/>
</dbReference>
<dbReference type="InterPro" id="IPR043429">
    <property type="entry name" value="ArtM/GltK/GlnP/TcyL/YhdX-like"/>
</dbReference>
<feature type="transmembrane region" description="Helical" evidence="8">
    <location>
        <begin position="153"/>
        <end position="172"/>
    </location>
</feature>
<evidence type="ECO:0000256" key="6">
    <source>
        <dbReference type="ARBA" id="ARBA00022989"/>
    </source>
</evidence>
<evidence type="ECO:0000256" key="2">
    <source>
        <dbReference type="ARBA" id="ARBA00010072"/>
    </source>
</evidence>
<evidence type="ECO:0000256" key="8">
    <source>
        <dbReference type="RuleBase" id="RU363032"/>
    </source>
</evidence>
<reference evidence="10 11" key="6">
    <citation type="journal article" date="2011" name="Appl. Environ. Microbiol.">
        <title>Involvement of the azorhizobial chromosome partition gene (parA) in the onset of bacteroid differentiation during Sesbania rostrata stem nodule development.</title>
        <authorList>
            <person name="Liu CT."/>
            <person name="Lee KB."/>
            <person name="Wang YS."/>
            <person name="Peng MH."/>
            <person name="Lee KT."/>
            <person name="Suzuki S."/>
            <person name="Suzuki T."/>
            <person name="Oyaizu H."/>
        </authorList>
    </citation>
    <scope>NUCLEOTIDE SEQUENCE [LARGE SCALE GENOMIC DNA]</scope>
    <source>
        <strain evidence="11">ATCC 43989 / DSM 5975 / JCM 20966 / LMG 6465 / NBRC 14845 / NCIMB 13405 / ORS 571</strain>
    </source>
</reference>
<proteinExistence type="inferred from homology"/>
<dbReference type="Proteomes" id="UP000000270">
    <property type="component" value="Chromosome"/>
</dbReference>
<dbReference type="PANTHER" id="PTHR30614:SF34">
    <property type="entry name" value="BLR6398 PROTEIN"/>
    <property type="match status" value="1"/>
</dbReference>
<reference evidence="10 11" key="1">
    <citation type="journal article" date="2007" name="Appl. Environ. Microbiol.">
        <title>Rhizobial factors required for stem nodule maturation and maintenance in Sesbania rostrata-Azorhizobium caulinodans ORS571 symbiosis.</title>
        <authorList>
            <person name="Suzuki S."/>
            <person name="Aono T."/>
            <person name="Lee KB."/>
            <person name="Suzuki T."/>
            <person name="Liu CT."/>
            <person name="Miwa H."/>
            <person name="Wakao S."/>
            <person name="Iki T."/>
            <person name="Oyaizu H."/>
        </authorList>
    </citation>
    <scope>NUCLEOTIDE SEQUENCE [LARGE SCALE GENOMIC DNA]</scope>
    <source>
        <strain evidence="11">ATCC 43989 / DSM 5975 / JCM 20966 / LMG 6465 / NBRC 14845 / NCIMB 13405 / ORS 571</strain>
    </source>
</reference>
<evidence type="ECO:0000256" key="3">
    <source>
        <dbReference type="ARBA" id="ARBA00022448"/>
    </source>
</evidence>
<dbReference type="InterPro" id="IPR000515">
    <property type="entry name" value="MetI-like"/>
</dbReference>
<keyword evidence="4" id="KW-1003">Cell membrane</keyword>
<keyword evidence="11" id="KW-1185">Reference proteome</keyword>
<dbReference type="CDD" id="cd06261">
    <property type="entry name" value="TM_PBP2"/>
    <property type="match status" value="1"/>
</dbReference>
<evidence type="ECO:0000313" key="11">
    <source>
        <dbReference type="Proteomes" id="UP000000270"/>
    </source>
</evidence>
<feature type="transmembrane region" description="Helical" evidence="8">
    <location>
        <begin position="70"/>
        <end position="88"/>
    </location>
</feature>
<dbReference type="PANTHER" id="PTHR30614">
    <property type="entry name" value="MEMBRANE COMPONENT OF AMINO ACID ABC TRANSPORTER"/>
    <property type="match status" value="1"/>
</dbReference>
<comment type="similarity">
    <text evidence="2">Belongs to the binding-protein-dependent transport system permease family. HisMQ subfamily.</text>
</comment>
<accession>A8I8M3</accession>
<dbReference type="GO" id="GO:0022857">
    <property type="term" value="F:transmembrane transporter activity"/>
    <property type="evidence" value="ECO:0007669"/>
    <property type="project" value="InterPro"/>
</dbReference>
<evidence type="ECO:0000256" key="4">
    <source>
        <dbReference type="ARBA" id="ARBA00022475"/>
    </source>
</evidence>
<gene>
    <name evidence="10" type="ordered locus">AZC_2680</name>
</gene>
<evidence type="ECO:0000256" key="5">
    <source>
        <dbReference type="ARBA" id="ARBA00022692"/>
    </source>
</evidence>
<dbReference type="GO" id="GO:0043190">
    <property type="term" value="C:ATP-binding cassette (ABC) transporter complex"/>
    <property type="evidence" value="ECO:0007669"/>
    <property type="project" value="InterPro"/>
</dbReference>
<organism evidence="10 11">
    <name type="scientific">Azorhizobium caulinodans (strain ATCC 43989 / DSM 5975 / JCM 20966 / LMG 6465 / NBRC 14845 / NCIMB 13405 / ORS 571)</name>
    <dbReference type="NCBI Taxonomy" id="438753"/>
    <lineage>
        <taxon>Bacteria</taxon>
        <taxon>Pseudomonadati</taxon>
        <taxon>Pseudomonadota</taxon>
        <taxon>Alphaproteobacteria</taxon>
        <taxon>Hyphomicrobiales</taxon>
        <taxon>Xanthobacteraceae</taxon>
        <taxon>Azorhizobium</taxon>
    </lineage>
</organism>
<dbReference type="Gene3D" id="1.10.3720.10">
    <property type="entry name" value="MetI-like"/>
    <property type="match status" value="1"/>
</dbReference>
<dbReference type="NCBIfam" id="TIGR01726">
    <property type="entry name" value="HEQRo_perm_3TM"/>
    <property type="match status" value="1"/>
</dbReference>
<sequence>MWSQIVEEWPRFATYYNLIFIAKAAGTTLALSALGCILGSLIGLGLAVTRVTRARWLLPLRLVALVFTEVFRRVPFLVTLMLCFFAFQATGYDIPLFVVAAVSVTMIAGAFLGEIIRGGFNSVHRNQWEAAETMNFSLIDTIRLVVLPQAWRIVLPPAFGFFVMFIKDTALASQIGVIELTYVGKVLNNKGFSAALSFGVILIVYFLISYPLSRLGAHLEARLASSRHRRA</sequence>
<dbReference type="STRING" id="438753.AZC_2680"/>
<dbReference type="AlphaFoldDB" id="A8I8M3"/>
<reference evidence="10 11" key="5">
    <citation type="journal article" date="2010" name="Appl. Environ. Microbiol.">
        <title>phrR-like gene praR of Azorhizobium caulinodans ORS571 is essential for symbiosis with Sesbania rostrata and is involved in expression of reb genes.</title>
        <authorList>
            <person name="Akiba N."/>
            <person name="Aono T."/>
            <person name="Toyazaki H."/>
            <person name="Sato S."/>
            <person name="Oyaizu H."/>
        </authorList>
    </citation>
    <scope>NUCLEOTIDE SEQUENCE [LARGE SCALE GENOMIC DNA]</scope>
    <source>
        <strain evidence="11">ATCC 43989 / DSM 5975 / JCM 20966 / LMG 6465 / NBRC 14845 / NCIMB 13405 / ORS 571</strain>
    </source>
</reference>
<reference evidence="10 11" key="4">
    <citation type="journal article" date="2009" name="Appl. Environ. Microbiol.">
        <title>Comparative genome-wide transcriptional profiling of Azorhizobium caulinodans ORS571 grown under free-living and symbiotic conditions.</title>
        <authorList>
            <person name="Tsukada S."/>
            <person name="Aono T."/>
            <person name="Akiba N."/>
            <person name="Lee KB."/>
            <person name="Liu CT."/>
            <person name="Toyazaki H."/>
            <person name="Oyaizu H."/>
        </authorList>
    </citation>
    <scope>NUCLEOTIDE SEQUENCE [LARGE SCALE GENOMIC DNA]</scope>
    <source>
        <strain evidence="11">ATCC 43989 / DSM 5975 / JCM 20966 / LMG 6465 / NBRC 14845 / NCIMB 13405 / ORS 571</strain>
    </source>
</reference>
<keyword evidence="5 8" id="KW-0812">Transmembrane</keyword>
<keyword evidence="7 8" id="KW-0472">Membrane</keyword>
<dbReference type="HOGENOM" id="CLU_019602_1_0_5"/>
<evidence type="ECO:0000256" key="7">
    <source>
        <dbReference type="ARBA" id="ARBA00023136"/>
    </source>
</evidence>
<comment type="subcellular location">
    <subcellularLocation>
        <location evidence="1">Cell inner membrane</location>
        <topology evidence="1">Multi-pass membrane protein</topology>
    </subcellularLocation>
    <subcellularLocation>
        <location evidence="8">Cell membrane</location>
        <topology evidence="8">Multi-pass membrane protein</topology>
    </subcellularLocation>
</comment>
<dbReference type="InterPro" id="IPR035906">
    <property type="entry name" value="MetI-like_sf"/>
</dbReference>
<reference evidence="11" key="2">
    <citation type="submission" date="2007-04" db="EMBL/GenBank/DDBJ databases">
        <title>Complete genome sequence of the nitrogen-fixing bacterium Azorhizobium caulinodans ORS571.</title>
        <authorList>
            <person name="Lee K.B."/>
            <person name="Backer P.D."/>
            <person name="Aono T."/>
            <person name="Liu C.T."/>
            <person name="Suzuki S."/>
            <person name="Suzuki T."/>
            <person name="Kaneko T."/>
            <person name="Yamada M."/>
            <person name="Tabata S."/>
            <person name="Kupfer D.M."/>
            <person name="Najar F.Z."/>
            <person name="Wiley G.B."/>
            <person name="Roe B."/>
            <person name="Binnewies T."/>
            <person name="Ussery D."/>
            <person name="Vereecke D."/>
            <person name="Gevers D."/>
            <person name="Holsters M."/>
            <person name="Oyaizu H."/>
        </authorList>
    </citation>
    <scope>NUCLEOTIDE SEQUENCE [LARGE SCALE GENOMIC DNA]</scope>
    <source>
        <strain evidence="11">ATCC 43989 / DSM 5975 / JCM 20966 / LMG 6465 / NBRC 14845 / NCIMB 13405 / ORS 571</strain>
    </source>
</reference>
<evidence type="ECO:0000259" key="9">
    <source>
        <dbReference type="PROSITE" id="PS50928"/>
    </source>
</evidence>
<dbReference type="RefSeq" id="WP_012171204.1">
    <property type="nucleotide sequence ID" value="NC_009937.1"/>
</dbReference>
<feature type="domain" description="ABC transmembrane type-1" evidence="9">
    <location>
        <begin position="25"/>
        <end position="213"/>
    </location>
</feature>
<dbReference type="EMBL" id="AP009384">
    <property type="protein sequence ID" value="BAF88678.1"/>
    <property type="molecule type" value="Genomic_DNA"/>
</dbReference>